<dbReference type="EC" id="3.6.1.73" evidence="9"/>
<dbReference type="SUPFAM" id="SSF52972">
    <property type="entry name" value="ITPase-like"/>
    <property type="match status" value="1"/>
</dbReference>
<keyword evidence="4" id="KW-0547">Nucleotide-binding</keyword>
<keyword evidence="3" id="KW-0479">Metal-binding</keyword>
<dbReference type="PANTHER" id="PTHR34699:SF2">
    <property type="entry name" value="NON-CANONICAL PURINE NTP PHOSPHATASE_PRRC1 DOMAIN-CONTAINING PROTEIN"/>
    <property type="match status" value="1"/>
</dbReference>
<comment type="cofactor">
    <cofactor evidence="2">
        <name>Mg(2+)</name>
        <dbReference type="ChEBI" id="CHEBI:18420"/>
    </cofactor>
</comment>
<evidence type="ECO:0000256" key="7">
    <source>
        <dbReference type="ARBA" id="ARBA00023080"/>
    </source>
</evidence>
<dbReference type="EMBL" id="FOGL01000013">
    <property type="protein sequence ID" value="SER95155.1"/>
    <property type="molecule type" value="Genomic_DNA"/>
</dbReference>
<evidence type="ECO:0000256" key="4">
    <source>
        <dbReference type="ARBA" id="ARBA00022741"/>
    </source>
</evidence>
<proteinExistence type="predicted"/>
<dbReference type="Pfam" id="PF01931">
    <property type="entry name" value="NTPase_I-T"/>
    <property type="match status" value="1"/>
</dbReference>
<gene>
    <name evidence="13" type="ORF">SAMN04487944_113121</name>
</gene>
<keyword evidence="5" id="KW-0378">Hydrolase</keyword>
<dbReference type="Proteomes" id="UP000199687">
    <property type="component" value="Unassembled WGS sequence"/>
</dbReference>
<dbReference type="InterPro" id="IPR029001">
    <property type="entry name" value="ITPase-like_fam"/>
</dbReference>
<organism evidence="13 14">
    <name type="scientific">Gracilibacillus ureilyticus</name>
    <dbReference type="NCBI Taxonomy" id="531814"/>
    <lineage>
        <taxon>Bacteria</taxon>
        <taxon>Bacillati</taxon>
        <taxon>Bacillota</taxon>
        <taxon>Bacilli</taxon>
        <taxon>Bacillales</taxon>
        <taxon>Bacillaceae</taxon>
        <taxon>Gracilibacillus</taxon>
    </lineage>
</organism>
<feature type="domain" description="Non-canonical purine NTP phosphatase/PRRC1" evidence="12">
    <location>
        <begin position="6"/>
        <end position="155"/>
    </location>
</feature>
<dbReference type="GO" id="GO:0000166">
    <property type="term" value="F:nucleotide binding"/>
    <property type="evidence" value="ECO:0007669"/>
    <property type="project" value="UniProtKB-KW"/>
</dbReference>
<dbReference type="NCBIfam" id="NF002850">
    <property type="entry name" value="PRK03114.1"/>
    <property type="match status" value="1"/>
</dbReference>
<dbReference type="STRING" id="531814.SAMN04487944_113121"/>
<dbReference type="RefSeq" id="WP_089741843.1">
    <property type="nucleotide sequence ID" value="NZ_FOGL01000013.1"/>
</dbReference>
<evidence type="ECO:0000256" key="3">
    <source>
        <dbReference type="ARBA" id="ARBA00022723"/>
    </source>
</evidence>
<evidence type="ECO:0000256" key="10">
    <source>
        <dbReference type="ARBA" id="ARBA00048174"/>
    </source>
</evidence>
<evidence type="ECO:0000256" key="9">
    <source>
        <dbReference type="ARBA" id="ARBA00038901"/>
    </source>
</evidence>
<dbReference type="GO" id="GO:0103023">
    <property type="term" value="F:ITPase activity"/>
    <property type="evidence" value="ECO:0007669"/>
    <property type="project" value="UniProtKB-EC"/>
</dbReference>
<dbReference type="AlphaFoldDB" id="A0A1H9TD25"/>
<dbReference type="InterPro" id="IPR026533">
    <property type="entry name" value="NTPase/PRRC1"/>
</dbReference>
<dbReference type="InterPro" id="IPR050299">
    <property type="entry name" value="YjjX_NTPase"/>
</dbReference>
<dbReference type="OrthoDB" id="164951at2"/>
<comment type="cofactor">
    <cofactor evidence="1">
        <name>Mn(2+)</name>
        <dbReference type="ChEBI" id="CHEBI:29035"/>
    </cofactor>
</comment>
<evidence type="ECO:0000256" key="11">
    <source>
        <dbReference type="ARBA" id="ARBA00048781"/>
    </source>
</evidence>
<evidence type="ECO:0000256" key="1">
    <source>
        <dbReference type="ARBA" id="ARBA00001936"/>
    </source>
</evidence>
<dbReference type="GO" id="GO:0009117">
    <property type="term" value="P:nucleotide metabolic process"/>
    <property type="evidence" value="ECO:0007669"/>
    <property type="project" value="UniProtKB-KW"/>
</dbReference>
<accession>A0A1H9TD25</accession>
<dbReference type="GO" id="GO:0046872">
    <property type="term" value="F:metal ion binding"/>
    <property type="evidence" value="ECO:0007669"/>
    <property type="project" value="UniProtKB-KW"/>
</dbReference>
<sequence length="170" mass="18695">MKVIIGSNNKSKFHAVKAVFTDDVVDCADVPSHINSQPVTDEETMKGATNRAENCLKLYPDAFCIGLEGGVTYINNQLFLCNWGALAIPDGSLFVASGARIPLPVFIERKLNEGMELGKIMQEITEVKDIRHHLGAIGIFTNGSISRTDMFIHVVKLLKGQLETSINDKY</sequence>
<reference evidence="13 14" key="1">
    <citation type="submission" date="2016-10" db="EMBL/GenBank/DDBJ databases">
        <authorList>
            <person name="de Groot N.N."/>
        </authorList>
    </citation>
    <scope>NUCLEOTIDE SEQUENCE [LARGE SCALE GENOMIC DNA]</scope>
    <source>
        <strain evidence="13 14">CGMCC 1.7727</strain>
    </source>
</reference>
<keyword evidence="14" id="KW-1185">Reference proteome</keyword>
<keyword evidence="8" id="KW-0464">Manganese</keyword>
<dbReference type="PANTHER" id="PTHR34699">
    <property type="match status" value="1"/>
</dbReference>
<dbReference type="Gene3D" id="3.90.950.10">
    <property type="match status" value="1"/>
</dbReference>
<evidence type="ECO:0000256" key="6">
    <source>
        <dbReference type="ARBA" id="ARBA00022842"/>
    </source>
</evidence>
<comment type="catalytic activity">
    <reaction evidence="10">
        <text>ITP + H2O = IDP + phosphate + H(+)</text>
        <dbReference type="Rhea" id="RHEA:28330"/>
        <dbReference type="ChEBI" id="CHEBI:15377"/>
        <dbReference type="ChEBI" id="CHEBI:15378"/>
        <dbReference type="ChEBI" id="CHEBI:43474"/>
        <dbReference type="ChEBI" id="CHEBI:58280"/>
        <dbReference type="ChEBI" id="CHEBI:61402"/>
        <dbReference type="EC" id="3.6.1.73"/>
    </reaction>
</comment>
<keyword evidence="6" id="KW-0460">Magnesium</keyword>
<evidence type="ECO:0000313" key="13">
    <source>
        <dbReference type="EMBL" id="SER95155.1"/>
    </source>
</evidence>
<evidence type="ECO:0000259" key="12">
    <source>
        <dbReference type="Pfam" id="PF01931"/>
    </source>
</evidence>
<evidence type="ECO:0000256" key="5">
    <source>
        <dbReference type="ARBA" id="ARBA00022801"/>
    </source>
</evidence>
<evidence type="ECO:0000256" key="2">
    <source>
        <dbReference type="ARBA" id="ARBA00001946"/>
    </source>
</evidence>
<comment type="catalytic activity">
    <reaction evidence="11">
        <text>XTP + H2O = XDP + phosphate + H(+)</text>
        <dbReference type="Rhea" id="RHEA:28406"/>
        <dbReference type="ChEBI" id="CHEBI:15377"/>
        <dbReference type="ChEBI" id="CHEBI:15378"/>
        <dbReference type="ChEBI" id="CHEBI:43474"/>
        <dbReference type="ChEBI" id="CHEBI:59884"/>
        <dbReference type="ChEBI" id="CHEBI:61314"/>
        <dbReference type="EC" id="3.6.1.73"/>
    </reaction>
</comment>
<keyword evidence="7" id="KW-0546">Nucleotide metabolism</keyword>
<name>A0A1H9TD25_9BACI</name>
<evidence type="ECO:0000313" key="14">
    <source>
        <dbReference type="Proteomes" id="UP000199687"/>
    </source>
</evidence>
<evidence type="ECO:0000256" key="8">
    <source>
        <dbReference type="ARBA" id="ARBA00023211"/>
    </source>
</evidence>
<protein>
    <recommendedName>
        <fullName evidence="9">inosine/xanthosine triphosphatase</fullName>
        <ecNumber evidence="9">3.6.1.73</ecNumber>
    </recommendedName>
</protein>